<evidence type="ECO:0000313" key="4">
    <source>
        <dbReference type="Proteomes" id="UP000800093"/>
    </source>
</evidence>
<evidence type="ECO:0000313" key="3">
    <source>
        <dbReference type="EMBL" id="KAF2263939.1"/>
    </source>
</evidence>
<dbReference type="InterPro" id="IPR001087">
    <property type="entry name" value="GDSL"/>
</dbReference>
<dbReference type="PANTHER" id="PTHR45642:SF139">
    <property type="entry name" value="SGNH HYDROLASE-TYPE ESTERASE DOMAIN-CONTAINING PROTEIN"/>
    <property type="match status" value="1"/>
</dbReference>
<protein>
    <submittedName>
        <fullName evidence="3">Carbohydrate esterase family 16 protein</fullName>
    </submittedName>
</protein>
<dbReference type="Pfam" id="PF00657">
    <property type="entry name" value="Lipase_GDSL"/>
    <property type="match status" value="1"/>
</dbReference>
<dbReference type="EMBL" id="ML986621">
    <property type="protein sequence ID" value="KAF2263939.1"/>
    <property type="molecule type" value="Genomic_DNA"/>
</dbReference>
<keyword evidence="1 2" id="KW-0732">Signal</keyword>
<feature type="chain" id="PRO_5040146562" evidence="2">
    <location>
        <begin position="26"/>
        <end position="304"/>
    </location>
</feature>
<dbReference type="InterPro" id="IPR050592">
    <property type="entry name" value="GDSL_lipolytic_enzyme"/>
</dbReference>
<comment type="caution">
    <text evidence="3">The sequence shown here is derived from an EMBL/GenBank/DDBJ whole genome shotgun (WGS) entry which is preliminary data.</text>
</comment>
<accession>A0A9P4N5X7</accession>
<dbReference type="CDD" id="cd01846">
    <property type="entry name" value="fatty_acyltransferase_like"/>
    <property type="match status" value="1"/>
</dbReference>
<dbReference type="PANTHER" id="PTHR45642">
    <property type="entry name" value="GDSL ESTERASE/LIPASE EXL3"/>
    <property type="match status" value="1"/>
</dbReference>
<dbReference type="AlphaFoldDB" id="A0A9P4N5X7"/>
<dbReference type="InterPro" id="IPR036514">
    <property type="entry name" value="SGNH_hydro_sf"/>
</dbReference>
<sequence length="304" mass="33148">MVYFITYLVAFLVLVLGSFPSFSQATNFFITFGDSYSQTGFDVSSSKPSSANPLGNPAYPGYTTSGGPNWIGYLVKDYNASALYSFNFAYGGATVNASLVKPYQPTVKSLIDQVGQFGRSIANKPSYAPWTAENSLFAIWMGVNDVGNSYSNPNEAQLIIQIFNSYFSQIEILFNAGARNFALLSVPPIHKTPLVMRQSKAAQELEASVIEQFNTALADRTSKFLGSHPGAKVVIVNTRTPFDAAINDPTKYGATNAICYNSNGKTCLWHDDYHPGLEIHRLVAEAVVQSWDGSFFRVIPFGGA</sequence>
<evidence type="ECO:0000256" key="1">
    <source>
        <dbReference type="ARBA" id="ARBA00022729"/>
    </source>
</evidence>
<dbReference type="Proteomes" id="UP000800093">
    <property type="component" value="Unassembled WGS sequence"/>
</dbReference>
<dbReference type="Gene3D" id="3.40.50.1110">
    <property type="entry name" value="SGNH hydrolase"/>
    <property type="match status" value="1"/>
</dbReference>
<reference evidence="4" key="1">
    <citation type="journal article" date="2020" name="Stud. Mycol.">
        <title>101 Dothideomycetes genomes: A test case for predicting lifestyles and emergence of pathogens.</title>
        <authorList>
            <person name="Haridas S."/>
            <person name="Albert R."/>
            <person name="Binder M."/>
            <person name="Bloem J."/>
            <person name="LaButti K."/>
            <person name="Salamov A."/>
            <person name="Andreopoulos B."/>
            <person name="Baker S."/>
            <person name="Barry K."/>
            <person name="Bills G."/>
            <person name="Bluhm B."/>
            <person name="Cannon C."/>
            <person name="Castanera R."/>
            <person name="Culley D."/>
            <person name="Daum C."/>
            <person name="Ezra D."/>
            <person name="Gonzalez J."/>
            <person name="Henrissat B."/>
            <person name="Kuo A."/>
            <person name="Liang C."/>
            <person name="Lipzen A."/>
            <person name="Lutzoni F."/>
            <person name="Magnuson J."/>
            <person name="Mondo S."/>
            <person name="Nolan M."/>
            <person name="Ohm R."/>
            <person name="Pangilinan J."/>
            <person name="Park H.-J."/>
            <person name="Ramirez L."/>
            <person name="Alfaro M."/>
            <person name="Sun H."/>
            <person name="Tritt A."/>
            <person name="Yoshinaga Y."/>
            <person name="Zwiers L.-H."/>
            <person name="Turgeon B."/>
            <person name="Goodwin S."/>
            <person name="Spatafora J."/>
            <person name="Crous P."/>
            <person name="Grigoriev I."/>
        </authorList>
    </citation>
    <scope>NUCLEOTIDE SEQUENCE [LARGE SCALE GENOMIC DNA]</scope>
    <source>
        <strain evidence="4">CBS 304.66</strain>
    </source>
</reference>
<gene>
    <name evidence="3" type="ORF">CC78DRAFT_568752</name>
</gene>
<feature type="signal peptide" evidence="2">
    <location>
        <begin position="1"/>
        <end position="25"/>
    </location>
</feature>
<keyword evidence="4" id="KW-1185">Reference proteome</keyword>
<dbReference type="SUPFAM" id="SSF52266">
    <property type="entry name" value="SGNH hydrolase"/>
    <property type="match status" value="1"/>
</dbReference>
<evidence type="ECO:0000256" key="2">
    <source>
        <dbReference type="SAM" id="SignalP"/>
    </source>
</evidence>
<proteinExistence type="predicted"/>
<dbReference type="GO" id="GO:0016788">
    <property type="term" value="F:hydrolase activity, acting on ester bonds"/>
    <property type="evidence" value="ECO:0007669"/>
    <property type="project" value="InterPro"/>
</dbReference>
<name>A0A9P4N5X7_9PLEO</name>
<dbReference type="OrthoDB" id="1600564at2759"/>
<organism evidence="3 4">
    <name type="scientific">Lojkania enalia</name>
    <dbReference type="NCBI Taxonomy" id="147567"/>
    <lineage>
        <taxon>Eukaryota</taxon>
        <taxon>Fungi</taxon>
        <taxon>Dikarya</taxon>
        <taxon>Ascomycota</taxon>
        <taxon>Pezizomycotina</taxon>
        <taxon>Dothideomycetes</taxon>
        <taxon>Pleosporomycetidae</taxon>
        <taxon>Pleosporales</taxon>
        <taxon>Pleosporales incertae sedis</taxon>
        <taxon>Lojkania</taxon>
    </lineage>
</organism>